<dbReference type="InterPro" id="IPR006076">
    <property type="entry name" value="FAD-dep_OxRdtase"/>
</dbReference>
<keyword evidence="9" id="KW-1185">Reference proteome</keyword>
<dbReference type="Pfam" id="PF16350">
    <property type="entry name" value="FAO_M"/>
    <property type="match status" value="1"/>
</dbReference>
<reference evidence="8 9" key="1">
    <citation type="journal article" date="2013" name="Antonie Van Leeuwenhoek">
        <title>Dongia rigui sp. nov., isolated from freshwater of a large wetland in Korea.</title>
        <authorList>
            <person name="Baik K.S."/>
            <person name="Hwang Y.M."/>
            <person name="Choi J.S."/>
            <person name="Kwon J."/>
            <person name="Seong C.N."/>
        </authorList>
    </citation>
    <scope>NUCLEOTIDE SEQUENCE [LARGE SCALE GENOMIC DNA]</scope>
    <source>
        <strain evidence="8 9">04SU4-P</strain>
    </source>
</reference>
<proteinExistence type="inferred from homology"/>
<gene>
    <name evidence="8" type="ORF">SMD31_02565</name>
</gene>
<dbReference type="PANTHER" id="PTHR43757:SF2">
    <property type="entry name" value="AMINOMETHYLTRANSFERASE, MITOCHONDRIAL"/>
    <property type="match status" value="1"/>
</dbReference>
<dbReference type="InterPro" id="IPR036188">
    <property type="entry name" value="FAD/NAD-bd_sf"/>
</dbReference>
<evidence type="ECO:0000259" key="7">
    <source>
        <dbReference type="Pfam" id="PF16350"/>
    </source>
</evidence>
<dbReference type="InterPro" id="IPR029043">
    <property type="entry name" value="GcvT/YgfZ_C"/>
</dbReference>
<feature type="domain" description="Aminomethyltransferase C-terminal" evidence="6">
    <location>
        <begin position="717"/>
        <end position="792"/>
    </location>
</feature>
<comment type="caution">
    <text evidence="8">The sequence shown here is derived from an EMBL/GenBank/DDBJ whole genome shotgun (WGS) entry which is preliminary data.</text>
</comment>
<dbReference type="RefSeq" id="WP_320499122.1">
    <property type="nucleotide sequence ID" value="NZ_JAXCLX010000001.1"/>
</dbReference>
<evidence type="ECO:0000313" key="8">
    <source>
        <dbReference type="EMBL" id="MDY0870781.1"/>
    </source>
</evidence>
<comment type="similarity">
    <text evidence="1">Belongs to the GcvT family.</text>
</comment>
<keyword evidence="3" id="KW-0812">Transmembrane</keyword>
<accession>A0ABU5DW17</accession>
<organism evidence="8 9">
    <name type="scientific">Dongia rigui</name>
    <dbReference type="NCBI Taxonomy" id="940149"/>
    <lineage>
        <taxon>Bacteria</taxon>
        <taxon>Pseudomonadati</taxon>
        <taxon>Pseudomonadota</taxon>
        <taxon>Alphaproteobacteria</taxon>
        <taxon>Rhodospirillales</taxon>
        <taxon>Dongiaceae</taxon>
        <taxon>Dongia</taxon>
    </lineage>
</organism>
<dbReference type="Gene3D" id="3.30.1360.120">
    <property type="entry name" value="Probable tRNA modification gtpase trme, domain 1"/>
    <property type="match status" value="1"/>
</dbReference>
<keyword evidence="3" id="KW-0472">Membrane</keyword>
<dbReference type="SUPFAM" id="SSF103025">
    <property type="entry name" value="Folate-binding domain"/>
    <property type="match status" value="1"/>
</dbReference>
<name>A0ABU5DW17_9PROT</name>
<dbReference type="Pfam" id="PF01266">
    <property type="entry name" value="DAO"/>
    <property type="match status" value="1"/>
</dbReference>
<evidence type="ECO:0000313" key="9">
    <source>
        <dbReference type="Proteomes" id="UP001271769"/>
    </source>
</evidence>
<keyword evidence="3" id="KW-1133">Transmembrane helix</keyword>
<dbReference type="Gene3D" id="3.50.50.60">
    <property type="entry name" value="FAD/NAD(P)-binding domain"/>
    <property type="match status" value="1"/>
</dbReference>
<dbReference type="InterPro" id="IPR013977">
    <property type="entry name" value="GcvT_C"/>
</dbReference>
<dbReference type="SUPFAM" id="SSF101790">
    <property type="entry name" value="Aminomethyltransferase beta-barrel domain"/>
    <property type="match status" value="1"/>
</dbReference>
<dbReference type="InterPro" id="IPR006222">
    <property type="entry name" value="GCVT_N"/>
</dbReference>
<protein>
    <submittedName>
        <fullName evidence="8">FAD-dependent oxidoreductase</fullName>
    </submittedName>
</protein>
<sequence length="800" mass="87902">MKSQARVVVIGGGVVGVSVLYHLTKRGWTDVMLVERSELTSGSTWHAAGGMHTINGDPNMSHLQAYTVKLYEELERESGQSCGVHRVGCLYLAGTEARAEYFKTELAKAHYLGIGLHEVSMDEVKKINPLVDTSKFTKAMFDPADGHVDPSSVTHAYAKAAKNKGATISLRNPVIELKQKPNGHWLVVTKEGTIEAEYVVNAGGLWAREVGRLAGIDLPILPMEHEYIVTNAIPEVEALDHEIPMTIDFEGESYLRQEQKGLLIGTYEHDCRHWALKGTPQDFGHELLQEDVDRIWSALEFAMTRYPCLEKGGIKRTINGPMVFAPDGNPLVGPVPGLTNYFTACGVMAGFSQGGGVGMVVANWIIDGEPGMDVFAMDVARFGPHNNRAFTIEKTTENYRRRFTMTFPNEELPAARPLKTSPIYPHLKSEGALFGASFGWEYPLWFAPKGTEAKEEPTYRRSNAFNHVATEVKNVRENVGIWETSSYGKIEVSGADAATFLDRMVSNKLPALGRTVLCPMLSPNGQIFGDLTVTRTAEDTFLMIGSGSAETYYTRWLNANAKGERVAIRNVTTSYSGLSLTGPKARAVLQQLTETDLSHAAFPFLAARQIHVGLADALVIRASFTGELGYEIYVAPHNLIHVFERLQAAGTEHGLKLFGVRALHSMRMEKGYGSWGRDFTADYNAAEADWGRFVKFDKGDFIGRAAAEKQFKAPLTRKISLLEIASNELDIMGAEPIFADGKAVARVTSGYFGHSVGKQLALAYLPVAGDRFEIEVLGKRVAASRLKEAPFDPSSSRLRS</sequence>
<dbReference type="Pfam" id="PF01571">
    <property type="entry name" value="GCV_T"/>
    <property type="match status" value="1"/>
</dbReference>
<evidence type="ECO:0000259" key="6">
    <source>
        <dbReference type="Pfam" id="PF08669"/>
    </source>
</evidence>
<feature type="domain" description="FAD dependent oxidoreductase central" evidence="7">
    <location>
        <begin position="367"/>
        <end position="421"/>
    </location>
</feature>
<evidence type="ECO:0000256" key="1">
    <source>
        <dbReference type="ARBA" id="ARBA00008609"/>
    </source>
</evidence>
<dbReference type="InterPro" id="IPR028896">
    <property type="entry name" value="GcvT/YgfZ/DmdA"/>
</dbReference>
<dbReference type="SUPFAM" id="SSF51905">
    <property type="entry name" value="FAD/NAD(P)-binding domain"/>
    <property type="match status" value="1"/>
</dbReference>
<keyword evidence="2" id="KW-0560">Oxidoreductase</keyword>
<dbReference type="Proteomes" id="UP001271769">
    <property type="component" value="Unassembled WGS sequence"/>
</dbReference>
<dbReference type="InterPro" id="IPR032503">
    <property type="entry name" value="FAO_M"/>
</dbReference>
<feature type="domain" description="FAD dependent oxidoreductase" evidence="4">
    <location>
        <begin position="6"/>
        <end position="364"/>
    </location>
</feature>
<dbReference type="Gene3D" id="2.40.30.110">
    <property type="entry name" value="Aminomethyltransferase beta-barrel domains"/>
    <property type="match status" value="1"/>
</dbReference>
<dbReference type="EMBL" id="JAXCLX010000001">
    <property type="protein sequence ID" value="MDY0870781.1"/>
    <property type="molecule type" value="Genomic_DNA"/>
</dbReference>
<evidence type="ECO:0000259" key="4">
    <source>
        <dbReference type="Pfam" id="PF01266"/>
    </source>
</evidence>
<feature type="transmembrane region" description="Helical" evidence="3">
    <location>
        <begin position="7"/>
        <end position="24"/>
    </location>
</feature>
<dbReference type="PANTHER" id="PTHR43757">
    <property type="entry name" value="AMINOMETHYLTRANSFERASE"/>
    <property type="match status" value="1"/>
</dbReference>
<dbReference type="Gene3D" id="3.30.70.1400">
    <property type="entry name" value="Aminomethyltransferase beta-barrel domains"/>
    <property type="match status" value="1"/>
</dbReference>
<dbReference type="Gene3D" id="3.30.9.10">
    <property type="entry name" value="D-Amino Acid Oxidase, subunit A, domain 2"/>
    <property type="match status" value="1"/>
</dbReference>
<evidence type="ECO:0000256" key="3">
    <source>
        <dbReference type="SAM" id="Phobius"/>
    </source>
</evidence>
<dbReference type="SUPFAM" id="SSF54373">
    <property type="entry name" value="FAD-linked reductases, C-terminal domain"/>
    <property type="match status" value="1"/>
</dbReference>
<dbReference type="InterPro" id="IPR027266">
    <property type="entry name" value="TrmE/GcvT-like"/>
</dbReference>
<dbReference type="Pfam" id="PF08669">
    <property type="entry name" value="GCV_T_C"/>
    <property type="match status" value="1"/>
</dbReference>
<evidence type="ECO:0000256" key="2">
    <source>
        <dbReference type="ARBA" id="ARBA00023002"/>
    </source>
</evidence>
<feature type="domain" description="GCVT N-terminal" evidence="5">
    <location>
        <begin position="424"/>
        <end position="698"/>
    </location>
</feature>
<evidence type="ECO:0000259" key="5">
    <source>
        <dbReference type="Pfam" id="PF01571"/>
    </source>
</evidence>